<comment type="caution">
    <text evidence="1">The sequence shown here is derived from an EMBL/GenBank/DDBJ whole genome shotgun (WGS) entry which is preliminary data.</text>
</comment>
<proteinExistence type="predicted"/>
<dbReference type="EMBL" id="JAKGCU010000009">
    <property type="protein sequence ID" value="MCF3939073.1"/>
    <property type="molecule type" value="Genomic_DNA"/>
</dbReference>
<sequence length="93" mass="9716">MTSRSTAARQSAGATASIIHAATHYLDGYTLSEAVDIHTAGLNRRELVRIVDHLANALSIAIDGDGINLEATIAELQRLGDDDTTQDSEPGGG</sequence>
<organism evidence="1 2">
    <name type="scientific">Gordonia tangerina</name>
    <dbReference type="NCBI Taxonomy" id="2911060"/>
    <lineage>
        <taxon>Bacteria</taxon>
        <taxon>Bacillati</taxon>
        <taxon>Actinomycetota</taxon>
        <taxon>Actinomycetes</taxon>
        <taxon>Mycobacteriales</taxon>
        <taxon>Gordoniaceae</taxon>
        <taxon>Gordonia</taxon>
    </lineage>
</organism>
<gene>
    <name evidence="1" type="ORF">L1892_11875</name>
</gene>
<reference evidence="1" key="1">
    <citation type="submission" date="2022-01" db="EMBL/GenBank/DDBJ databases">
        <title>Gordonia xiamenensis sp. nov., isolated from surface seawater in Xiamen.</title>
        <authorList>
            <person name="He Y.F."/>
        </authorList>
    </citation>
    <scope>NUCLEOTIDE SEQUENCE</scope>
    <source>
        <strain evidence="1">GW1C4-4</strain>
    </source>
</reference>
<name>A0ABS9DJ06_9ACTN</name>
<dbReference type="RefSeq" id="WP_235723802.1">
    <property type="nucleotide sequence ID" value="NZ_JAKGCU010000009.1"/>
</dbReference>
<dbReference type="Proteomes" id="UP001108089">
    <property type="component" value="Unassembled WGS sequence"/>
</dbReference>
<evidence type="ECO:0000313" key="2">
    <source>
        <dbReference type="Proteomes" id="UP001108089"/>
    </source>
</evidence>
<keyword evidence="2" id="KW-1185">Reference proteome</keyword>
<accession>A0ABS9DJ06</accession>
<protein>
    <submittedName>
        <fullName evidence="1">Uncharacterized protein</fullName>
    </submittedName>
</protein>
<evidence type="ECO:0000313" key="1">
    <source>
        <dbReference type="EMBL" id="MCF3939073.1"/>
    </source>
</evidence>